<dbReference type="InterPro" id="IPR049163">
    <property type="entry name" value="Pif1-like_2B_dom"/>
</dbReference>
<protein>
    <recommendedName>
        <fullName evidence="1">ATP-dependent DNA helicase</fullName>
        <ecNumber evidence="1">5.6.2.3</ecNumber>
    </recommendedName>
</protein>
<dbReference type="InterPro" id="IPR025476">
    <property type="entry name" value="Helitron_helicase-like"/>
</dbReference>
<keyword evidence="1" id="KW-0227">DNA damage</keyword>
<comment type="similarity">
    <text evidence="1">Belongs to the helicase family.</text>
</comment>
<dbReference type="InterPro" id="IPR010285">
    <property type="entry name" value="DNA_helicase_pif1-like_DEAD"/>
</dbReference>
<dbReference type="GO" id="GO:0006281">
    <property type="term" value="P:DNA repair"/>
    <property type="evidence" value="ECO:0007669"/>
    <property type="project" value="UniProtKB-KW"/>
</dbReference>
<keyword evidence="1" id="KW-0378">Hydrolase</keyword>
<feature type="domain" description="DNA helicase Pif1-like DEAD-box helicase" evidence="2">
    <location>
        <begin position="861"/>
        <end position="994"/>
    </location>
</feature>
<dbReference type="Pfam" id="PF05970">
    <property type="entry name" value="PIF1"/>
    <property type="match status" value="1"/>
</dbReference>
<feature type="domain" description="DNA helicase Pif1-like 2B" evidence="4">
    <location>
        <begin position="1087"/>
        <end position="1129"/>
    </location>
</feature>
<name>A0A8T1N3V7_CARIL</name>
<keyword evidence="1" id="KW-0347">Helicase</keyword>
<dbReference type="PANTHER" id="PTHR10492:SF94">
    <property type="entry name" value="ATP-DEPENDENT DNA HELICASE"/>
    <property type="match status" value="1"/>
</dbReference>
<dbReference type="Proteomes" id="UP000811609">
    <property type="component" value="Chromosome 15"/>
</dbReference>
<dbReference type="GO" id="GO:0005524">
    <property type="term" value="F:ATP binding"/>
    <property type="evidence" value="ECO:0007669"/>
    <property type="project" value="UniProtKB-KW"/>
</dbReference>
<organism evidence="5 6">
    <name type="scientific">Carya illinoinensis</name>
    <name type="common">Pecan</name>
    <dbReference type="NCBI Taxonomy" id="32201"/>
    <lineage>
        <taxon>Eukaryota</taxon>
        <taxon>Viridiplantae</taxon>
        <taxon>Streptophyta</taxon>
        <taxon>Embryophyta</taxon>
        <taxon>Tracheophyta</taxon>
        <taxon>Spermatophyta</taxon>
        <taxon>Magnoliopsida</taxon>
        <taxon>eudicotyledons</taxon>
        <taxon>Gunneridae</taxon>
        <taxon>Pentapetalae</taxon>
        <taxon>rosids</taxon>
        <taxon>fabids</taxon>
        <taxon>Fagales</taxon>
        <taxon>Juglandaceae</taxon>
        <taxon>Carya</taxon>
    </lineage>
</organism>
<dbReference type="FunFam" id="3.40.50.300:FF:002884">
    <property type="entry name" value="ATP-dependent DNA helicase"/>
    <property type="match status" value="1"/>
</dbReference>
<dbReference type="AlphaFoldDB" id="A0A8T1N3V7"/>
<keyword evidence="1" id="KW-0547">Nucleotide-binding</keyword>
<comment type="caution">
    <text evidence="5">The sequence shown here is derived from an EMBL/GenBank/DDBJ whole genome shotgun (WGS) entry which is preliminary data.</text>
</comment>
<dbReference type="PANTHER" id="PTHR10492">
    <property type="match status" value="1"/>
</dbReference>
<keyword evidence="1" id="KW-0233">DNA recombination</keyword>
<gene>
    <name evidence="5" type="ORF">CIPAW_15G028600</name>
</gene>
<reference evidence="5" key="1">
    <citation type="submission" date="2020-12" db="EMBL/GenBank/DDBJ databases">
        <title>WGS assembly of Carya illinoinensis cv. Pawnee.</title>
        <authorList>
            <person name="Platts A."/>
            <person name="Shu S."/>
            <person name="Wright S."/>
            <person name="Barry K."/>
            <person name="Edger P."/>
            <person name="Pires J.C."/>
            <person name="Schmutz J."/>
        </authorList>
    </citation>
    <scope>NUCLEOTIDE SEQUENCE</scope>
    <source>
        <tissue evidence="5">Leaf</tissue>
    </source>
</reference>
<dbReference type="GO" id="GO:0006310">
    <property type="term" value="P:DNA recombination"/>
    <property type="evidence" value="ECO:0007669"/>
    <property type="project" value="UniProtKB-KW"/>
</dbReference>
<evidence type="ECO:0000259" key="3">
    <source>
        <dbReference type="Pfam" id="PF14214"/>
    </source>
</evidence>
<dbReference type="GO" id="GO:0043139">
    <property type="term" value="F:5'-3' DNA helicase activity"/>
    <property type="evidence" value="ECO:0007669"/>
    <property type="project" value="UniProtKB-EC"/>
</dbReference>
<dbReference type="GO" id="GO:0000723">
    <property type="term" value="P:telomere maintenance"/>
    <property type="evidence" value="ECO:0007669"/>
    <property type="project" value="InterPro"/>
</dbReference>
<keyword evidence="6" id="KW-1185">Reference proteome</keyword>
<keyword evidence="1" id="KW-0067">ATP-binding</keyword>
<evidence type="ECO:0000313" key="6">
    <source>
        <dbReference type="Proteomes" id="UP000811609"/>
    </source>
</evidence>
<comment type="catalytic activity">
    <reaction evidence="1">
        <text>ATP + H2O = ADP + phosphate + H(+)</text>
        <dbReference type="Rhea" id="RHEA:13065"/>
        <dbReference type="ChEBI" id="CHEBI:15377"/>
        <dbReference type="ChEBI" id="CHEBI:15378"/>
        <dbReference type="ChEBI" id="CHEBI:30616"/>
        <dbReference type="ChEBI" id="CHEBI:43474"/>
        <dbReference type="ChEBI" id="CHEBI:456216"/>
        <dbReference type="EC" id="5.6.2.3"/>
    </reaction>
</comment>
<evidence type="ECO:0000259" key="2">
    <source>
        <dbReference type="Pfam" id="PF05970"/>
    </source>
</evidence>
<accession>A0A8T1N3V7</accession>
<dbReference type="Pfam" id="PF14214">
    <property type="entry name" value="Helitron_like_N"/>
    <property type="match status" value="1"/>
</dbReference>
<dbReference type="Pfam" id="PF21530">
    <property type="entry name" value="Pif1_2B_dom"/>
    <property type="match status" value="1"/>
</dbReference>
<evidence type="ECO:0000259" key="4">
    <source>
        <dbReference type="Pfam" id="PF21530"/>
    </source>
</evidence>
<proteinExistence type="inferred from homology"/>
<sequence>MLTPCRVPSCIHCKAKRFHHETTGFCCADGTISLATNDVPDQLYALFTSNTDESTHFRTYIRTYNNKFAFTSFGVKFDKDLCRRNRGIYTFRTQGQIYHYINDLVPSNRHPSYLQLYFYDTEHELENRISDSNRMDPSIVTQLIDILRINPYSIFFRSLGDLPDLENQIIHIRSDAGLDQRVFNAPTSSQVAAIWVENDDEDQLRGRDIFVFNHSGGSHIVQYYFGCYDPLQYPLLFPFGDVGWHQGIERISRGRRSTYNETNGSINPQQSVTAEELLAKEQRVDMYVKIETSRLDYFRKKQQHIRSELYQGIVDTITLGETNASNVGKRIILPSSFIGGPRDMRKRYMEAMALVQRYGKPDIFLTMTYNPNWKEITNELHLHEESQNRPDLVARVFRAKLEELKDQLFKRKIFGQRGLPHAHFLIILQKDWKVYAPESFDEIVSAEIPDKNTNLHLHNAVVKHMMHGPCGVRSNNGVTVKVRSQNLDNRWVVPYNPYLLATFDCHINVEICSTIKAVKYLYKYIYKGHDRVAFNLISEQNNQQVDEIQQFQSARWIAPPEAMWRIYGFIINEMYPAVYSLHLHLEDQHPMTFRANDDLINVVNLDRSRKSMLTEFFALNRVDENAKRLLYKEFPEYYVWNQQNKDWTPRKKKTIIGRIVTANPFEGERYYLRILLNHVRGPLSFDDLKTVDGVVAPTFREAATMHGLLQRDSSLEDCLQEASLYQVPSSLRRLFATILVYCNPTNPRELWERFEQDMSADFKSTEDSISNVRTQVLRSISFTIESMGKDINSYHLLDDNICFDEEEFQSREIDDELAVEIPEEDIAASQFLNSEQQHVYNTVLEKVFANQNVAFFVDGPGVAASILPGGRTAHSRFKLPLDTDERNTCCVSKQSALANLLRAAKLIIWDEAPMTRKQHIEALDKMVRDINDSDVTFGAKVVVFGGDFRQVNSSLVYSYLWPTLTKFRLTENMRARLDPVFSDYVLEVGNGMPPNTVDETIKIPNRMLIPYYDDSTSLDHLIEDVFHNIHEYSMNISTMMNRAILTPKNSYVDEISALLIHRLPGEIQRYYSFDETIDASEQSVMEDFLNTLTPNGLPPHELLLKKNCPIMLLRNINPSEGLCNGTRLICRAFDQNVIDAEIAVGHHIGKRVFIPRIPFLPNVDENSGFPFKRTQFPIRLSFVMTINKSQGQTLDCVGIYLPQPVFSHGQLYVALSRAKTSSAVRILIRPVSTEQREKNCTKNIVFTELLTLSCLN</sequence>
<evidence type="ECO:0000256" key="1">
    <source>
        <dbReference type="RuleBase" id="RU363044"/>
    </source>
</evidence>
<feature type="domain" description="Helitron helicase-like" evidence="3">
    <location>
        <begin position="280"/>
        <end position="426"/>
    </location>
</feature>
<dbReference type="EC" id="5.6.2.3" evidence="1"/>
<keyword evidence="1" id="KW-0234">DNA repair</keyword>
<dbReference type="EMBL" id="CM031823">
    <property type="protein sequence ID" value="KAG6626159.1"/>
    <property type="molecule type" value="Genomic_DNA"/>
</dbReference>
<dbReference type="CDD" id="cd18809">
    <property type="entry name" value="SF1_C_RecD"/>
    <property type="match status" value="1"/>
</dbReference>
<evidence type="ECO:0000313" key="5">
    <source>
        <dbReference type="EMBL" id="KAG6626159.1"/>
    </source>
</evidence>
<dbReference type="GO" id="GO:0016787">
    <property type="term" value="F:hydrolase activity"/>
    <property type="evidence" value="ECO:0007669"/>
    <property type="project" value="UniProtKB-KW"/>
</dbReference>
<comment type="cofactor">
    <cofactor evidence="1">
        <name>Mg(2+)</name>
        <dbReference type="ChEBI" id="CHEBI:18420"/>
    </cofactor>
</comment>